<evidence type="ECO:0000256" key="6">
    <source>
        <dbReference type="ARBA" id="ARBA00022679"/>
    </source>
</evidence>
<dbReference type="SUPFAM" id="SSF53756">
    <property type="entry name" value="UDP-Glycosyltransferase/glycogen phosphorylase"/>
    <property type="match status" value="1"/>
</dbReference>
<dbReference type="PANTHER" id="PTHR42755">
    <property type="entry name" value="3-DEOXY-MANNO-OCTULOSONATE CYTIDYLYLTRANSFERASE"/>
    <property type="match status" value="1"/>
</dbReference>
<keyword evidence="12" id="KW-0472">Membrane</keyword>
<evidence type="ECO:0000256" key="5">
    <source>
        <dbReference type="ARBA" id="ARBA00019077"/>
    </source>
</evidence>
<evidence type="ECO:0000256" key="8">
    <source>
        <dbReference type="ARBA" id="ARBA00031445"/>
    </source>
</evidence>
<keyword evidence="7" id="KW-0735">Signal-anchor</keyword>
<evidence type="ECO:0000313" key="14">
    <source>
        <dbReference type="EMBL" id="VFK22409.1"/>
    </source>
</evidence>
<dbReference type="GO" id="GO:0009244">
    <property type="term" value="P:lipopolysaccharide core region biosynthetic process"/>
    <property type="evidence" value="ECO:0007669"/>
    <property type="project" value="UniProtKB-UniRule"/>
</dbReference>
<feature type="active site" description="Proton acceptor" evidence="10">
    <location>
        <position position="48"/>
    </location>
</feature>
<dbReference type="GO" id="GO:0009245">
    <property type="term" value="P:lipid A biosynthetic process"/>
    <property type="evidence" value="ECO:0007669"/>
    <property type="project" value="TreeGrafter"/>
</dbReference>
<name>A0A450WZD7_9GAMM</name>
<dbReference type="EMBL" id="CAADFO010000002">
    <property type="protein sequence ID" value="VFK22409.1"/>
    <property type="molecule type" value="Genomic_DNA"/>
</dbReference>
<dbReference type="FunFam" id="3.40.50.11720:FF:000001">
    <property type="entry name" value="3-deoxy-D-manno-octulosonic acid transferase"/>
    <property type="match status" value="1"/>
</dbReference>
<comment type="pathway">
    <text evidence="2 12">Bacterial outer membrane biogenesis; LPS core biosynthesis.</text>
</comment>
<sequence>MPFILLRLFLRSRKAPAYRDRWRERFGFGPNLPTEKPGIWIHAVSVGEVQAALPLTHALLARYPKSHILVTTTTPTGAALVARALGAAVTHRYAPYDLPDCVGRFLDRANPSLVLILETELWPNLLLACGKRSLPVILVNARMSARSARGYGRIGKTTRAMLANLTAIAAQGRADADRLIKLGADPARVGITGSIKFDVEIPPHTRDAGRELRQYWGENRPVWIAASTHEGEEEGILAAFRMVRQSIPDCLLILAPRHPERFSRVATLVRDHGYRTLTRSQLPRADAAPRATTAPTSPCPDVEVLVGDTMGELPLLYAASHVAFVGGSLLPIGGHNPLEPAALGIPTLFGQHMFNFLEIAQNLCRHGGARQVADETALADALIALLRHAHARHEMGTKAADFVADNRGALDRIMAMIQGVYPSDHPPEAPFET</sequence>
<dbReference type="Gene3D" id="3.40.50.2000">
    <property type="entry name" value="Glycogen Phosphorylase B"/>
    <property type="match status" value="1"/>
</dbReference>
<keyword evidence="6 12" id="KW-0808">Transferase</keyword>
<evidence type="ECO:0000259" key="13">
    <source>
        <dbReference type="Pfam" id="PF04413"/>
    </source>
</evidence>
<evidence type="ECO:0000256" key="11">
    <source>
        <dbReference type="PIRSR" id="PIRSR639901-2"/>
    </source>
</evidence>
<feature type="site" description="Transition state stabilizer" evidence="11">
    <location>
        <position position="118"/>
    </location>
</feature>
<dbReference type="InterPro" id="IPR039901">
    <property type="entry name" value="Kdotransferase"/>
</dbReference>
<comment type="catalytic activity">
    <reaction evidence="9 12">
        <text>lipid IVA (E. coli) + CMP-3-deoxy-beta-D-manno-octulosonate = alpha-Kdo-(2-&gt;6)-lipid IVA (E. coli) + CMP + H(+)</text>
        <dbReference type="Rhea" id="RHEA:28066"/>
        <dbReference type="ChEBI" id="CHEBI:15378"/>
        <dbReference type="ChEBI" id="CHEBI:58603"/>
        <dbReference type="ChEBI" id="CHEBI:60364"/>
        <dbReference type="ChEBI" id="CHEBI:60377"/>
        <dbReference type="ChEBI" id="CHEBI:85987"/>
        <dbReference type="EC" id="2.4.99.12"/>
    </reaction>
</comment>
<gene>
    <name evidence="14" type="ORF">BECKMB1821G_GA0114241_100216</name>
</gene>
<accession>A0A450WZD7</accession>
<reference evidence="14" key="1">
    <citation type="submission" date="2019-02" db="EMBL/GenBank/DDBJ databases">
        <authorList>
            <person name="Gruber-Vodicka R. H."/>
            <person name="Seah K. B. B."/>
        </authorList>
    </citation>
    <scope>NUCLEOTIDE SEQUENCE</scope>
    <source>
        <strain evidence="14">BECK_BZ197</strain>
    </source>
</reference>
<dbReference type="NCBIfam" id="NF004388">
    <property type="entry name" value="PRK05749.1-4"/>
    <property type="match status" value="1"/>
</dbReference>
<evidence type="ECO:0000256" key="4">
    <source>
        <dbReference type="ARBA" id="ARBA00012621"/>
    </source>
</evidence>
<keyword evidence="12" id="KW-0448">Lipopolysaccharide biosynthesis</keyword>
<comment type="similarity">
    <text evidence="3">Belongs to the glycosyltransferase group 1 family. Glycosyltransferase 30 subfamily.</text>
</comment>
<organism evidence="14">
    <name type="scientific">Candidatus Kentrum sp. MB</name>
    <dbReference type="NCBI Taxonomy" id="2138164"/>
    <lineage>
        <taxon>Bacteria</taxon>
        <taxon>Pseudomonadati</taxon>
        <taxon>Pseudomonadota</taxon>
        <taxon>Gammaproteobacteria</taxon>
        <taxon>Candidatus Kentrum</taxon>
    </lineage>
</organism>
<dbReference type="EC" id="2.4.99.12" evidence="4 12"/>
<evidence type="ECO:0000256" key="10">
    <source>
        <dbReference type="PIRSR" id="PIRSR639901-1"/>
    </source>
</evidence>
<dbReference type="FunFam" id="3.40.50.2000:FF:000032">
    <property type="entry name" value="3-deoxy-D-manno-octulosonic acid transferase"/>
    <property type="match status" value="1"/>
</dbReference>
<dbReference type="Gene3D" id="3.40.50.11720">
    <property type="entry name" value="3-Deoxy-D-manno-octulosonic-acid transferase, N-terminal domain"/>
    <property type="match status" value="1"/>
</dbReference>
<comment type="function">
    <text evidence="12">Involved in lipopolysaccharide (LPS) biosynthesis. Catalyzes the transfer of 3-deoxy-D-manno-octulosonate (Kdo) residue(s) from CMP-Kdo to lipid IV(A), the tetraacyldisaccharide-1,4'-bisphosphate precursor of lipid A.</text>
</comment>
<keyword evidence="12" id="KW-1003">Cell membrane</keyword>
<dbReference type="InterPro" id="IPR007507">
    <property type="entry name" value="Glycos_transf_N"/>
</dbReference>
<evidence type="ECO:0000256" key="7">
    <source>
        <dbReference type="ARBA" id="ARBA00022968"/>
    </source>
</evidence>
<feature type="domain" description="3-deoxy-D-manno-octulosonic-acid transferase N-terminal" evidence="13">
    <location>
        <begin position="21"/>
        <end position="199"/>
    </location>
</feature>
<proteinExistence type="inferred from homology"/>
<evidence type="ECO:0000256" key="2">
    <source>
        <dbReference type="ARBA" id="ARBA00004713"/>
    </source>
</evidence>
<dbReference type="GO" id="GO:0005886">
    <property type="term" value="C:plasma membrane"/>
    <property type="evidence" value="ECO:0007669"/>
    <property type="project" value="UniProtKB-SubCell"/>
</dbReference>
<evidence type="ECO:0000256" key="1">
    <source>
        <dbReference type="ARBA" id="ARBA00004388"/>
    </source>
</evidence>
<evidence type="ECO:0000256" key="9">
    <source>
        <dbReference type="ARBA" id="ARBA00049183"/>
    </source>
</evidence>
<evidence type="ECO:0000256" key="3">
    <source>
        <dbReference type="ARBA" id="ARBA00006380"/>
    </source>
</evidence>
<dbReference type="InterPro" id="IPR038107">
    <property type="entry name" value="Glycos_transf_N_sf"/>
</dbReference>
<dbReference type="UniPathway" id="UPA00958"/>
<dbReference type="PANTHER" id="PTHR42755:SF1">
    <property type="entry name" value="3-DEOXY-D-MANNO-OCTULOSONIC ACID TRANSFERASE, MITOCHONDRIAL-RELATED"/>
    <property type="match status" value="1"/>
</dbReference>
<dbReference type="Pfam" id="PF04413">
    <property type="entry name" value="Glycos_transf_N"/>
    <property type="match status" value="1"/>
</dbReference>
<feature type="site" description="Transition state stabilizer" evidence="11">
    <location>
        <position position="196"/>
    </location>
</feature>
<protein>
    <recommendedName>
        <fullName evidence="5 12">3-deoxy-D-manno-octulosonic acid transferase</fullName>
        <shortName evidence="12">Kdo transferase</shortName>
        <ecNumber evidence="4 12">2.4.99.12</ecNumber>
    </recommendedName>
    <alternativeName>
        <fullName evidence="8 12">Lipid IV(A) 3-deoxy-D-manno-octulosonic acid transferase</fullName>
    </alternativeName>
</protein>
<comment type="subcellular location">
    <subcellularLocation>
        <location evidence="1">Cell inner membrane</location>
        <topology evidence="1">Single-pass membrane protein</topology>
        <orientation evidence="1">Cytoplasmic side</orientation>
    </subcellularLocation>
    <subcellularLocation>
        <location evidence="12">Cell membrane</location>
    </subcellularLocation>
</comment>
<keyword evidence="7" id="KW-0812">Transmembrane</keyword>
<dbReference type="GO" id="GO:0043842">
    <property type="term" value="F:Kdo transferase activity"/>
    <property type="evidence" value="ECO:0007669"/>
    <property type="project" value="UniProtKB-EC"/>
</dbReference>
<dbReference type="AlphaFoldDB" id="A0A450WZD7"/>
<evidence type="ECO:0000256" key="12">
    <source>
        <dbReference type="RuleBase" id="RU365103"/>
    </source>
</evidence>